<evidence type="ECO:0000313" key="6">
    <source>
        <dbReference type="EMBL" id="EHB04259.1"/>
    </source>
</evidence>
<keyword evidence="2" id="KW-0677">Repeat</keyword>
<keyword evidence="3" id="KW-0106">Calcium</keyword>
<dbReference type="PROSITE" id="PS50222">
    <property type="entry name" value="EF_HAND_2"/>
    <property type="match status" value="1"/>
</dbReference>
<dbReference type="Proteomes" id="UP000006813">
    <property type="component" value="Unassembled WGS sequence"/>
</dbReference>
<dbReference type="InterPro" id="IPR050403">
    <property type="entry name" value="Myosin_RLC"/>
</dbReference>
<dbReference type="InterPro" id="IPR002048">
    <property type="entry name" value="EF_hand_dom"/>
</dbReference>
<dbReference type="PANTHER" id="PTHR23049">
    <property type="entry name" value="MYOSIN REGULATORY LIGHT CHAIN 2"/>
    <property type="match status" value="1"/>
</dbReference>
<dbReference type="InParanoid" id="G5B4P8"/>
<evidence type="ECO:0000256" key="4">
    <source>
        <dbReference type="SAM" id="MobiDB-lite"/>
    </source>
</evidence>
<dbReference type="CDD" id="cd00051">
    <property type="entry name" value="EFh"/>
    <property type="match status" value="1"/>
</dbReference>
<feature type="region of interest" description="Disordered" evidence="4">
    <location>
        <begin position="1"/>
        <end position="33"/>
    </location>
</feature>
<dbReference type="FunFam" id="1.10.238.10:FF:000007">
    <property type="entry name" value="Putative myosin regulatory light chain sqh"/>
    <property type="match status" value="1"/>
</dbReference>
<dbReference type="InterPro" id="IPR018247">
    <property type="entry name" value="EF_Hand_1_Ca_BS"/>
</dbReference>
<organism evidence="6 7">
    <name type="scientific">Heterocephalus glaber</name>
    <name type="common">Naked mole rat</name>
    <dbReference type="NCBI Taxonomy" id="10181"/>
    <lineage>
        <taxon>Eukaryota</taxon>
        <taxon>Metazoa</taxon>
        <taxon>Chordata</taxon>
        <taxon>Craniata</taxon>
        <taxon>Vertebrata</taxon>
        <taxon>Euteleostomi</taxon>
        <taxon>Mammalia</taxon>
        <taxon>Eutheria</taxon>
        <taxon>Euarchontoglires</taxon>
        <taxon>Glires</taxon>
        <taxon>Rodentia</taxon>
        <taxon>Hystricomorpha</taxon>
        <taxon>Bathyergidae</taxon>
        <taxon>Heterocephalus</taxon>
    </lineage>
</organism>
<dbReference type="SMART" id="SM00054">
    <property type="entry name" value="EFh"/>
    <property type="match status" value="1"/>
</dbReference>
<dbReference type="PROSITE" id="PS00018">
    <property type="entry name" value="EF_HAND_1"/>
    <property type="match status" value="1"/>
</dbReference>
<evidence type="ECO:0000256" key="2">
    <source>
        <dbReference type="ARBA" id="ARBA00022737"/>
    </source>
</evidence>
<dbReference type="AlphaFoldDB" id="G5B4P8"/>
<name>G5B4P8_HETGA</name>
<dbReference type="InterPro" id="IPR011992">
    <property type="entry name" value="EF-hand-dom_pair"/>
</dbReference>
<dbReference type="STRING" id="10181.G5B4P8"/>
<evidence type="ECO:0000256" key="1">
    <source>
        <dbReference type="ARBA" id="ARBA00022723"/>
    </source>
</evidence>
<sequence>MQLPAGLGPQAGLLRPPLSPRPPQKAKEGAEGANSNVFSIFEQTQIPKFTEAFAIMDQNRDGFIDKNDLRDTFAALGRVNVKNEEIDEMLKEAAGQINFTVLLTMSGEKLKGADPEEAILNTFKATNIWSISSSENLSACVASISRM</sequence>
<accession>G5B4P8</accession>
<evidence type="ECO:0000256" key="3">
    <source>
        <dbReference type="ARBA" id="ARBA00022837"/>
    </source>
</evidence>
<feature type="compositionally biased region" description="Low complexity" evidence="4">
    <location>
        <begin position="1"/>
        <end position="16"/>
    </location>
</feature>
<dbReference type="GO" id="GO:0005509">
    <property type="term" value="F:calcium ion binding"/>
    <property type="evidence" value="ECO:0007669"/>
    <property type="project" value="InterPro"/>
</dbReference>
<dbReference type="EMBL" id="JH168479">
    <property type="protein sequence ID" value="EHB04259.1"/>
    <property type="molecule type" value="Genomic_DNA"/>
</dbReference>
<feature type="domain" description="EF-hand" evidence="5">
    <location>
        <begin position="44"/>
        <end position="79"/>
    </location>
</feature>
<dbReference type="SUPFAM" id="SSF47473">
    <property type="entry name" value="EF-hand"/>
    <property type="match status" value="1"/>
</dbReference>
<keyword evidence="1" id="KW-0479">Metal-binding</keyword>
<dbReference type="Pfam" id="PF13405">
    <property type="entry name" value="EF-hand_6"/>
    <property type="match status" value="1"/>
</dbReference>
<dbReference type="Gene3D" id="1.10.238.10">
    <property type="entry name" value="EF-hand"/>
    <property type="match status" value="1"/>
</dbReference>
<dbReference type="eggNOG" id="KOG0031">
    <property type="taxonomic scope" value="Eukaryota"/>
</dbReference>
<reference evidence="6 7" key="1">
    <citation type="journal article" date="2011" name="Nature">
        <title>Genome sequencing reveals insights into physiology and longevity of the naked mole rat.</title>
        <authorList>
            <person name="Kim E.B."/>
            <person name="Fang X."/>
            <person name="Fushan A.A."/>
            <person name="Huang Z."/>
            <person name="Lobanov A.V."/>
            <person name="Han L."/>
            <person name="Marino S.M."/>
            <person name="Sun X."/>
            <person name="Turanov A.A."/>
            <person name="Yang P."/>
            <person name="Yim S.H."/>
            <person name="Zhao X."/>
            <person name="Kasaikina M.V."/>
            <person name="Stoletzki N."/>
            <person name="Peng C."/>
            <person name="Polak P."/>
            <person name="Xiong Z."/>
            <person name="Kiezun A."/>
            <person name="Zhu Y."/>
            <person name="Chen Y."/>
            <person name="Kryukov G.V."/>
            <person name="Zhang Q."/>
            <person name="Peshkin L."/>
            <person name="Yang L."/>
            <person name="Bronson R.T."/>
            <person name="Buffenstein R."/>
            <person name="Wang B."/>
            <person name="Han C."/>
            <person name="Li Q."/>
            <person name="Chen L."/>
            <person name="Zhao W."/>
            <person name="Sunyaev S.R."/>
            <person name="Park T.J."/>
            <person name="Zhang G."/>
            <person name="Wang J."/>
            <person name="Gladyshev V.N."/>
        </authorList>
    </citation>
    <scope>NUCLEOTIDE SEQUENCE [LARGE SCALE GENOMIC DNA]</scope>
</reference>
<gene>
    <name evidence="6" type="ORF">GW7_20200</name>
</gene>
<proteinExistence type="predicted"/>
<protein>
    <submittedName>
        <fullName evidence="6">Myosin regulatory light chain 2, ventricular/cardiac muscle isoform</fullName>
    </submittedName>
</protein>
<evidence type="ECO:0000313" key="7">
    <source>
        <dbReference type="Proteomes" id="UP000006813"/>
    </source>
</evidence>
<evidence type="ECO:0000259" key="5">
    <source>
        <dbReference type="PROSITE" id="PS50222"/>
    </source>
</evidence>